<dbReference type="InterPro" id="IPR045519">
    <property type="entry name" value="DUF6476"/>
</dbReference>
<keyword evidence="1" id="KW-0472">Membrane</keyword>
<dbReference type="Pfam" id="PF20082">
    <property type="entry name" value="DUF6476"/>
    <property type="match status" value="1"/>
</dbReference>
<keyword evidence="1" id="KW-0812">Transmembrane</keyword>
<dbReference type="EMBL" id="QEYD01000005">
    <property type="protein sequence ID" value="PWE29087.1"/>
    <property type="molecule type" value="Genomic_DNA"/>
</dbReference>
<evidence type="ECO:0000256" key="1">
    <source>
        <dbReference type="SAM" id="Phobius"/>
    </source>
</evidence>
<reference evidence="2 3" key="1">
    <citation type="submission" date="2018-05" db="EMBL/GenBank/DDBJ databases">
        <title>Pararhodobacter marina sp. nov., isolated from deep-sea water of the Indian Ocean.</title>
        <authorList>
            <person name="Lai Q.Sr."/>
            <person name="Liu X."/>
            <person name="Shao Z."/>
        </authorList>
    </citation>
    <scope>NUCLEOTIDE SEQUENCE [LARGE SCALE GENOMIC DNA]</scope>
    <source>
        <strain evidence="2 3">CIC4N-9</strain>
    </source>
</reference>
<accession>A0A2U2CB48</accession>
<organism evidence="2 3">
    <name type="scientific">Pararhodobacter marinus</name>
    <dbReference type="NCBI Taxonomy" id="2184063"/>
    <lineage>
        <taxon>Bacteria</taxon>
        <taxon>Pseudomonadati</taxon>
        <taxon>Pseudomonadota</taxon>
        <taxon>Alphaproteobacteria</taxon>
        <taxon>Rhodobacterales</taxon>
        <taxon>Paracoccaceae</taxon>
        <taxon>Pararhodobacter</taxon>
    </lineage>
</organism>
<evidence type="ECO:0000313" key="3">
    <source>
        <dbReference type="Proteomes" id="UP000244940"/>
    </source>
</evidence>
<protein>
    <submittedName>
        <fullName evidence="2">Uncharacterized protein</fullName>
    </submittedName>
</protein>
<dbReference type="AlphaFoldDB" id="A0A2U2CB48"/>
<comment type="caution">
    <text evidence="2">The sequence shown here is derived from an EMBL/GenBank/DDBJ whole genome shotgun (WGS) entry which is preliminary data.</text>
</comment>
<evidence type="ECO:0000313" key="2">
    <source>
        <dbReference type="EMBL" id="PWE29087.1"/>
    </source>
</evidence>
<name>A0A2U2CB48_9RHOB</name>
<gene>
    <name evidence="2" type="ORF">C4N9_09740</name>
</gene>
<sequence length="105" mass="10933">MSSGEKPSDDDTPALPVDLRFLKILVTTLTVVMILGLLTIVGLLVTRLGGPAPLPALPDSVILPEGAAPAAVTFARDWLVVVTEDGEILLYRPEGGAPFSTTALP</sequence>
<dbReference type="OrthoDB" id="7872651at2"/>
<dbReference type="Proteomes" id="UP000244940">
    <property type="component" value="Unassembled WGS sequence"/>
</dbReference>
<feature type="transmembrane region" description="Helical" evidence="1">
    <location>
        <begin position="20"/>
        <end position="45"/>
    </location>
</feature>
<keyword evidence="3" id="KW-1185">Reference proteome</keyword>
<proteinExistence type="predicted"/>
<keyword evidence="1" id="KW-1133">Transmembrane helix</keyword>